<dbReference type="InterPro" id="IPR051448">
    <property type="entry name" value="CdaR-like_regulators"/>
</dbReference>
<dbReference type="EMBL" id="JAAIWK010000002">
    <property type="protein sequence ID" value="NEY18910.1"/>
    <property type="molecule type" value="Genomic_DNA"/>
</dbReference>
<sequence>MINRLLEHYPTAYTSKTPIQTKGTICFWLEDGQQYIGIPIEDLTPEETELLKSLFPTFHEETTLNDTYQEKRWYDFLLNNEKEAKMPASIENGVFRIIQFAVSKKGINTQDLKEALKNMFAFDVTVIFLNDYHGFIVEEKQQLNTTEDDFHASLLAFENDFYVPISLYIGEFKNVYKLKNFFQYEQKLFQFARSHISASLLFTLKNILPVYLIHTLPIEIRKQLFMSIFDVFRDDRELWKTVKKYLENYTNTSLTSKQLFIHRNSLQYRIEKFEEKTNLNLKMFTDAMFAYYACLDFEYIDEN</sequence>
<dbReference type="InterPro" id="IPR042070">
    <property type="entry name" value="PucR_C-HTH_sf"/>
</dbReference>
<dbReference type="RefSeq" id="WP_025727579.1">
    <property type="nucleotide sequence ID" value="NZ_JAAIWK010000002.1"/>
</dbReference>
<feature type="domain" description="PucR C-terminal helix-turn-helix" evidence="1">
    <location>
        <begin position="238"/>
        <end position="293"/>
    </location>
</feature>
<evidence type="ECO:0000259" key="1">
    <source>
        <dbReference type="Pfam" id="PF13556"/>
    </source>
</evidence>
<accession>A0A6M0P4T5</accession>
<proteinExistence type="predicted"/>
<evidence type="ECO:0000313" key="3">
    <source>
        <dbReference type="Proteomes" id="UP000476934"/>
    </source>
</evidence>
<protein>
    <submittedName>
        <fullName evidence="2">PucR family transcriptional regulator</fullName>
    </submittedName>
</protein>
<dbReference type="Pfam" id="PF13556">
    <property type="entry name" value="HTH_30"/>
    <property type="match status" value="1"/>
</dbReference>
<reference evidence="2 3" key="2">
    <citation type="submission" date="2020-03" db="EMBL/GenBank/DDBJ databases">
        <title>Bacillus aquiflavi sp. nov., isolated from yellow water of strong flavor Chinese baijiu in Yibin region of China.</title>
        <authorList>
            <person name="Xie J."/>
        </authorList>
    </citation>
    <scope>NUCLEOTIDE SEQUENCE [LARGE SCALE GENOMIC DNA]</scope>
    <source>
        <strain evidence="2 3">Gsoil 114</strain>
    </source>
</reference>
<dbReference type="AlphaFoldDB" id="A0A6M0P4T5"/>
<comment type="caution">
    <text evidence="2">The sequence shown here is derived from an EMBL/GenBank/DDBJ whole genome shotgun (WGS) entry which is preliminary data.</text>
</comment>
<reference evidence="2 3" key="1">
    <citation type="submission" date="2020-02" db="EMBL/GenBank/DDBJ databases">
        <authorList>
            <person name="Feng H."/>
        </authorList>
    </citation>
    <scope>NUCLEOTIDE SEQUENCE [LARGE SCALE GENOMIC DNA]</scope>
    <source>
        <strain evidence="2 3">Gsoil 114</strain>
    </source>
</reference>
<gene>
    <name evidence="2" type="ORF">G4D61_02860</name>
</gene>
<dbReference type="InterPro" id="IPR025736">
    <property type="entry name" value="PucR_C-HTH_dom"/>
</dbReference>
<dbReference type="PANTHER" id="PTHR33744">
    <property type="entry name" value="CARBOHYDRATE DIACID REGULATOR"/>
    <property type="match status" value="1"/>
</dbReference>
<dbReference type="PANTHER" id="PTHR33744:SF15">
    <property type="entry name" value="CARBOHYDRATE DIACID REGULATOR"/>
    <property type="match status" value="1"/>
</dbReference>
<dbReference type="Proteomes" id="UP000476934">
    <property type="component" value="Unassembled WGS sequence"/>
</dbReference>
<evidence type="ECO:0000313" key="2">
    <source>
        <dbReference type="EMBL" id="NEY18910.1"/>
    </source>
</evidence>
<dbReference type="Gene3D" id="1.10.10.2840">
    <property type="entry name" value="PucR C-terminal helix-turn-helix domain"/>
    <property type="match status" value="1"/>
</dbReference>
<organism evidence="2 3">
    <name type="scientific">Heyndrickxia ginsengihumi</name>
    <dbReference type="NCBI Taxonomy" id="363870"/>
    <lineage>
        <taxon>Bacteria</taxon>
        <taxon>Bacillati</taxon>
        <taxon>Bacillota</taxon>
        <taxon>Bacilli</taxon>
        <taxon>Bacillales</taxon>
        <taxon>Bacillaceae</taxon>
        <taxon>Heyndrickxia</taxon>
    </lineage>
</organism>
<name>A0A6M0P4T5_9BACI</name>
<keyword evidence="3" id="KW-1185">Reference proteome</keyword>